<evidence type="ECO:0000313" key="2">
    <source>
        <dbReference type="Proteomes" id="UP000324222"/>
    </source>
</evidence>
<organism evidence="1 2">
    <name type="scientific">Portunus trituberculatus</name>
    <name type="common">Swimming crab</name>
    <name type="synonym">Neptunus trituberculatus</name>
    <dbReference type="NCBI Taxonomy" id="210409"/>
    <lineage>
        <taxon>Eukaryota</taxon>
        <taxon>Metazoa</taxon>
        <taxon>Ecdysozoa</taxon>
        <taxon>Arthropoda</taxon>
        <taxon>Crustacea</taxon>
        <taxon>Multicrustacea</taxon>
        <taxon>Malacostraca</taxon>
        <taxon>Eumalacostraca</taxon>
        <taxon>Eucarida</taxon>
        <taxon>Decapoda</taxon>
        <taxon>Pleocyemata</taxon>
        <taxon>Brachyura</taxon>
        <taxon>Eubrachyura</taxon>
        <taxon>Portunoidea</taxon>
        <taxon>Portunidae</taxon>
        <taxon>Portuninae</taxon>
        <taxon>Portunus</taxon>
    </lineage>
</organism>
<evidence type="ECO:0000313" key="1">
    <source>
        <dbReference type="EMBL" id="MPC32736.1"/>
    </source>
</evidence>
<name>A0A5B7EHU7_PORTR</name>
<sequence length="114" mass="12826">MPNCLQIHSGYYLVILYSFIILSNRAPDPPCLPLPYLQLEEASFLPSGRVSTSTHRRGQRFTIWYTALDSIMVLSQHRWRVVTHSPLVTSAGSKALTAPVRESLRTARDSKAVN</sequence>
<dbReference type="Proteomes" id="UP000324222">
    <property type="component" value="Unassembled WGS sequence"/>
</dbReference>
<comment type="caution">
    <text evidence="1">The sequence shown here is derived from an EMBL/GenBank/DDBJ whole genome shotgun (WGS) entry which is preliminary data.</text>
</comment>
<dbReference type="AlphaFoldDB" id="A0A5B7EHU7"/>
<protein>
    <submittedName>
        <fullName evidence="1">Uncharacterized protein</fullName>
    </submittedName>
</protein>
<gene>
    <name evidence="1" type="ORF">E2C01_026063</name>
</gene>
<accession>A0A5B7EHU7</accession>
<dbReference type="EMBL" id="VSRR010002683">
    <property type="protein sequence ID" value="MPC32736.1"/>
    <property type="molecule type" value="Genomic_DNA"/>
</dbReference>
<keyword evidence="2" id="KW-1185">Reference proteome</keyword>
<reference evidence="1 2" key="1">
    <citation type="submission" date="2019-05" db="EMBL/GenBank/DDBJ databases">
        <title>Another draft genome of Portunus trituberculatus and its Hox gene families provides insights of decapod evolution.</title>
        <authorList>
            <person name="Jeong J.-H."/>
            <person name="Song I."/>
            <person name="Kim S."/>
            <person name="Choi T."/>
            <person name="Kim D."/>
            <person name="Ryu S."/>
            <person name="Kim W."/>
        </authorList>
    </citation>
    <scope>NUCLEOTIDE SEQUENCE [LARGE SCALE GENOMIC DNA]</scope>
    <source>
        <tissue evidence="1">Muscle</tissue>
    </source>
</reference>
<proteinExistence type="predicted"/>